<sequence>MISPASEAMEDEITIENGRSSGVLPRELHKVLHAGVLVGFEVFRHVSREHRVLLQHGSDGDGS</sequence>
<evidence type="ECO:0000313" key="2">
    <source>
        <dbReference type="Proteomes" id="UP001642260"/>
    </source>
</evidence>
<gene>
    <name evidence="1" type="ORF">ERUC_LOCUS39160</name>
</gene>
<organism evidence="1 2">
    <name type="scientific">Eruca vesicaria subsp. sativa</name>
    <name type="common">Garden rocket</name>
    <name type="synonym">Eruca sativa</name>
    <dbReference type="NCBI Taxonomy" id="29727"/>
    <lineage>
        <taxon>Eukaryota</taxon>
        <taxon>Viridiplantae</taxon>
        <taxon>Streptophyta</taxon>
        <taxon>Embryophyta</taxon>
        <taxon>Tracheophyta</taxon>
        <taxon>Spermatophyta</taxon>
        <taxon>Magnoliopsida</taxon>
        <taxon>eudicotyledons</taxon>
        <taxon>Gunneridae</taxon>
        <taxon>Pentapetalae</taxon>
        <taxon>rosids</taxon>
        <taxon>malvids</taxon>
        <taxon>Brassicales</taxon>
        <taxon>Brassicaceae</taxon>
        <taxon>Brassiceae</taxon>
        <taxon>Eruca</taxon>
    </lineage>
</organism>
<dbReference type="EMBL" id="CAKOAT010714043">
    <property type="protein sequence ID" value="CAH8386677.1"/>
    <property type="molecule type" value="Genomic_DNA"/>
</dbReference>
<accession>A0ABC8LUI3</accession>
<dbReference type="AlphaFoldDB" id="A0ABC8LUI3"/>
<dbReference type="Proteomes" id="UP001642260">
    <property type="component" value="Unassembled WGS sequence"/>
</dbReference>
<proteinExistence type="predicted"/>
<name>A0ABC8LUI3_ERUVS</name>
<comment type="caution">
    <text evidence="1">The sequence shown here is derived from an EMBL/GenBank/DDBJ whole genome shotgun (WGS) entry which is preliminary data.</text>
</comment>
<reference evidence="1 2" key="1">
    <citation type="submission" date="2022-03" db="EMBL/GenBank/DDBJ databases">
        <authorList>
            <person name="Macdonald S."/>
            <person name="Ahmed S."/>
            <person name="Newling K."/>
        </authorList>
    </citation>
    <scope>NUCLEOTIDE SEQUENCE [LARGE SCALE GENOMIC DNA]</scope>
</reference>
<keyword evidence="2" id="KW-1185">Reference proteome</keyword>
<protein>
    <submittedName>
        <fullName evidence="1">Uncharacterized protein</fullName>
    </submittedName>
</protein>
<evidence type="ECO:0000313" key="1">
    <source>
        <dbReference type="EMBL" id="CAH8386677.1"/>
    </source>
</evidence>